<dbReference type="OrthoDB" id="9803416at2"/>
<evidence type="ECO:0000256" key="9">
    <source>
        <dbReference type="SAM" id="MobiDB-lite"/>
    </source>
</evidence>
<dbReference type="PANTHER" id="PTHR46494:SF1">
    <property type="entry name" value="CORA FAMILY METAL ION TRANSPORTER (EUROFUNG)"/>
    <property type="match status" value="1"/>
</dbReference>
<evidence type="ECO:0000256" key="2">
    <source>
        <dbReference type="ARBA" id="ARBA00009765"/>
    </source>
</evidence>
<organism evidence="10 11">
    <name type="scientific">Mariniblastus fucicola</name>
    <dbReference type="NCBI Taxonomy" id="980251"/>
    <lineage>
        <taxon>Bacteria</taxon>
        <taxon>Pseudomonadati</taxon>
        <taxon>Planctomycetota</taxon>
        <taxon>Planctomycetia</taxon>
        <taxon>Pirellulales</taxon>
        <taxon>Pirellulaceae</taxon>
        <taxon>Mariniblastus</taxon>
    </lineage>
</organism>
<dbReference type="SUPFAM" id="SSF144083">
    <property type="entry name" value="Magnesium transport protein CorA, transmembrane region"/>
    <property type="match status" value="1"/>
</dbReference>
<evidence type="ECO:0000256" key="6">
    <source>
        <dbReference type="ARBA" id="ARBA00022989"/>
    </source>
</evidence>
<dbReference type="InterPro" id="IPR045863">
    <property type="entry name" value="CorA_TM1_TM2"/>
</dbReference>
<evidence type="ECO:0000256" key="1">
    <source>
        <dbReference type="ARBA" id="ARBA00004651"/>
    </source>
</evidence>
<keyword evidence="8" id="KW-0406">Ion transport</keyword>
<keyword evidence="5 8" id="KW-0812">Transmembrane</keyword>
<keyword evidence="11" id="KW-1185">Reference proteome</keyword>
<evidence type="ECO:0000313" key="10">
    <source>
        <dbReference type="EMBL" id="QEG24658.1"/>
    </source>
</evidence>
<name>A0A5B9PE24_9BACT</name>
<dbReference type="GO" id="GO:0000287">
    <property type="term" value="F:magnesium ion binding"/>
    <property type="evidence" value="ECO:0007669"/>
    <property type="project" value="TreeGrafter"/>
</dbReference>
<evidence type="ECO:0000256" key="3">
    <source>
        <dbReference type="ARBA" id="ARBA00022448"/>
    </source>
</evidence>
<evidence type="ECO:0000256" key="4">
    <source>
        <dbReference type="ARBA" id="ARBA00022475"/>
    </source>
</evidence>
<feature type="transmembrane region" description="Helical" evidence="8">
    <location>
        <begin position="301"/>
        <end position="320"/>
    </location>
</feature>
<dbReference type="CDD" id="cd12828">
    <property type="entry name" value="TmCorA-like_1"/>
    <property type="match status" value="1"/>
</dbReference>
<feature type="region of interest" description="Disordered" evidence="9">
    <location>
        <begin position="1"/>
        <end position="29"/>
    </location>
</feature>
<dbReference type="KEGG" id="mff:MFFC18_45790"/>
<evidence type="ECO:0000256" key="5">
    <source>
        <dbReference type="ARBA" id="ARBA00022692"/>
    </source>
</evidence>
<evidence type="ECO:0000313" key="11">
    <source>
        <dbReference type="Proteomes" id="UP000322214"/>
    </source>
</evidence>
<reference evidence="10 11" key="1">
    <citation type="submission" date="2019-08" db="EMBL/GenBank/DDBJ databases">
        <title>Deep-cultivation of Planctomycetes and their phenomic and genomic characterization uncovers novel biology.</title>
        <authorList>
            <person name="Wiegand S."/>
            <person name="Jogler M."/>
            <person name="Boedeker C."/>
            <person name="Pinto D."/>
            <person name="Vollmers J."/>
            <person name="Rivas-Marin E."/>
            <person name="Kohn T."/>
            <person name="Peeters S.H."/>
            <person name="Heuer A."/>
            <person name="Rast P."/>
            <person name="Oberbeckmann S."/>
            <person name="Bunk B."/>
            <person name="Jeske O."/>
            <person name="Meyerdierks A."/>
            <person name="Storesund J.E."/>
            <person name="Kallscheuer N."/>
            <person name="Luecker S."/>
            <person name="Lage O.M."/>
            <person name="Pohl T."/>
            <person name="Merkel B.J."/>
            <person name="Hornburger P."/>
            <person name="Mueller R.-W."/>
            <person name="Bruemmer F."/>
            <person name="Labrenz M."/>
            <person name="Spormann A.M."/>
            <person name="Op den Camp H."/>
            <person name="Overmann J."/>
            <person name="Amann R."/>
            <person name="Jetten M.S.M."/>
            <person name="Mascher T."/>
            <person name="Medema M.H."/>
            <person name="Devos D.P."/>
            <person name="Kaster A.-K."/>
            <person name="Ovreas L."/>
            <person name="Rohde M."/>
            <person name="Galperin M.Y."/>
            <person name="Jogler C."/>
        </authorList>
    </citation>
    <scope>NUCLEOTIDE SEQUENCE [LARGE SCALE GENOMIC DNA]</scope>
    <source>
        <strain evidence="10 11">FC18</strain>
    </source>
</reference>
<proteinExistence type="inferred from homology"/>
<accession>A0A5B9PE24</accession>
<dbReference type="RefSeq" id="WP_075083782.1">
    <property type="nucleotide sequence ID" value="NZ_CP042912.1"/>
</dbReference>
<feature type="transmembrane region" description="Helical" evidence="8">
    <location>
        <begin position="332"/>
        <end position="352"/>
    </location>
</feature>
<comment type="function">
    <text evidence="8">Mediates influx of magnesium ions.</text>
</comment>
<dbReference type="InterPro" id="IPR002523">
    <property type="entry name" value="MgTranspt_CorA/ZnTranspt_ZntB"/>
</dbReference>
<dbReference type="Gene3D" id="3.30.460.20">
    <property type="entry name" value="CorA soluble domain-like"/>
    <property type="match status" value="1"/>
</dbReference>
<keyword evidence="3 8" id="KW-0813">Transport</keyword>
<keyword evidence="6 8" id="KW-1133">Transmembrane helix</keyword>
<dbReference type="NCBIfam" id="TIGR00383">
    <property type="entry name" value="corA"/>
    <property type="match status" value="1"/>
</dbReference>
<comment type="subcellular location">
    <subcellularLocation>
        <location evidence="1">Cell membrane</location>
        <topology evidence="1">Multi-pass membrane protein</topology>
    </subcellularLocation>
    <subcellularLocation>
        <location evidence="8">Membrane</location>
        <topology evidence="8">Multi-pass membrane protein</topology>
    </subcellularLocation>
</comment>
<keyword evidence="8" id="KW-0460">Magnesium</keyword>
<dbReference type="InterPro" id="IPR045861">
    <property type="entry name" value="CorA_cytoplasmic_dom"/>
</dbReference>
<dbReference type="SUPFAM" id="SSF143865">
    <property type="entry name" value="CorA soluble domain-like"/>
    <property type="match status" value="1"/>
</dbReference>
<feature type="compositionally biased region" description="Basic residues" evidence="9">
    <location>
        <begin position="1"/>
        <end position="15"/>
    </location>
</feature>
<keyword evidence="7 8" id="KW-0472">Membrane</keyword>
<evidence type="ECO:0000256" key="7">
    <source>
        <dbReference type="ARBA" id="ARBA00023136"/>
    </source>
</evidence>
<dbReference type="GO" id="GO:0015095">
    <property type="term" value="F:magnesium ion transmembrane transporter activity"/>
    <property type="evidence" value="ECO:0007669"/>
    <property type="project" value="UniProtKB-UniRule"/>
</dbReference>
<dbReference type="GO" id="GO:0050897">
    <property type="term" value="F:cobalt ion binding"/>
    <property type="evidence" value="ECO:0007669"/>
    <property type="project" value="TreeGrafter"/>
</dbReference>
<dbReference type="GO" id="GO:0015087">
    <property type="term" value="F:cobalt ion transmembrane transporter activity"/>
    <property type="evidence" value="ECO:0007669"/>
    <property type="project" value="UniProtKB-UniRule"/>
</dbReference>
<dbReference type="Gene3D" id="1.20.58.340">
    <property type="entry name" value="Magnesium transport protein CorA, transmembrane region"/>
    <property type="match status" value="2"/>
</dbReference>
<dbReference type="InterPro" id="IPR004488">
    <property type="entry name" value="Mg/Co-transport_prot_CorA"/>
</dbReference>
<dbReference type="EMBL" id="CP042912">
    <property type="protein sequence ID" value="QEG24658.1"/>
    <property type="molecule type" value="Genomic_DNA"/>
</dbReference>
<keyword evidence="4 8" id="KW-1003">Cell membrane</keyword>
<dbReference type="GO" id="GO:0005886">
    <property type="term" value="C:plasma membrane"/>
    <property type="evidence" value="ECO:0007669"/>
    <property type="project" value="UniProtKB-SubCell"/>
</dbReference>
<sequence length="360" mass="41678">MRRKAVTRSRKRAPHRSQPGAPPGTLVSHHEGETSVEVIAYSSSRFEVWEETEIERLVAKCDAFDVVWINVIGLADLDLIRLIGKTFNIHQLTLEDINNIHQRAKYENFEEYDYFITRMARFDADIENRIETEQLSIILMDKFVLTFQLIEVDCLDPVRRRLKEKSGLIRERGNDYLVYALIDSVIDHYFPIVDQLGDRVTDFDDALQKDETTVSAIEVHQVRRELLSLARLIRPHREMLSRILREPSRFSAQTRLFLNDCMDHALQLGETIETNREICSDLRSYHLALIGNRTNDVMKTLTIVSTIFIPLSFIAGLYGMNFEYMPELKWKLGYFAALGAMAAVAVSLLAWFRSRGWFGT</sequence>
<protein>
    <recommendedName>
        <fullName evidence="8">Magnesium transport protein CorA</fullName>
    </recommendedName>
</protein>
<dbReference type="STRING" id="980251.GCA_001642875_00990"/>
<dbReference type="Proteomes" id="UP000322214">
    <property type="component" value="Chromosome"/>
</dbReference>
<dbReference type="Pfam" id="PF01544">
    <property type="entry name" value="CorA"/>
    <property type="match status" value="1"/>
</dbReference>
<dbReference type="PANTHER" id="PTHR46494">
    <property type="entry name" value="CORA FAMILY METAL ION TRANSPORTER (EUROFUNG)"/>
    <property type="match status" value="1"/>
</dbReference>
<gene>
    <name evidence="8 10" type="primary">corA</name>
    <name evidence="10" type="ORF">MFFC18_45790</name>
</gene>
<dbReference type="AlphaFoldDB" id="A0A5B9PE24"/>
<evidence type="ECO:0000256" key="8">
    <source>
        <dbReference type="RuleBase" id="RU362010"/>
    </source>
</evidence>
<comment type="similarity">
    <text evidence="2 8">Belongs to the CorA metal ion transporter (MIT) (TC 1.A.35) family.</text>
</comment>
<dbReference type="FunFam" id="1.20.58.340:FF:000012">
    <property type="entry name" value="Magnesium transport protein CorA"/>
    <property type="match status" value="1"/>
</dbReference>